<dbReference type="EMBL" id="SLWQ01000010">
    <property type="protein sequence ID" value="TCO37261.1"/>
    <property type="molecule type" value="Genomic_DNA"/>
</dbReference>
<dbReference type="InterPro" id="IPR037401">
    <property type="entry name" value="SnoaL-like"/>
</dbReference>
<dbReference type="Proteomes" id="UP000294862">
    <property type="component" value="Unassembled WGS sequence"/>
</dbReference>
<evidence type="ECO:0000313" key="3">
    <source>
        <dbReference type="Proteomes" id="UP000294862"/>
    </source>
</evidence>
<dbReference type="InterPro" id="IPR032710">
    <property type="entry name" value="NTF2-like_dom_sf"/>
</dbReference>
<name>A0A4R2HZW0_9GAMM</name>
<accession>A0A4R2HZW0</accession>
<feature type="domain" description="SnoaL-like" evidence="1">
    <location>
        <begin position="44"/>
        <end position="172"/>
    </location>
</feature>
<evidence type="ECO:0000313" key="2">
    <source>
        <dbReference type="EMBL" id="TCO37261.1"/>
    </source>
</evidence>
<gene>
    <name evidence="2" type="ORF">EV148_11072</name>
</gene>
<dbReference type="Gene3D" id="3.10.450.50">
    <property type="match status" value="1"/>
</dbReference>
<reference evidence="2 3" key="1">
    <citation type="journal article" date="2015" name="Stand. Genomic Sci.">
        <title>Genomic Encyclopedia of Bacterial and Archaeal Type Strains, Phase III: the genomes of soil and plant-associated and newly described type strains.</title>
        <authorList>
            <person name="Whitman W.B."/>
            <person name="Woyke T."/>
            <person name="Klenk H.P."/>
            <person name="Zhou Y."/>
            <person name="Lilburn T.G."/>
            <person name="Beck B.J."/>
            <person name="De Vos P."/>
            <person name="Vandamme P."/>
            <person name="Eisen J.A."/>
            <person name="Garrity G."/>
            <person name="Hugenholtz P."/>
            <person name="Kyrpides N.C."/>
        </authorList>
    </citation>
    <scope>NUCLEOTIDE SEQUENCE [LARGE SCALE GENOMIC DNA]</scope>
    <source>
        <strain evidence="2 3">A3</strain>
    </source>
</reference>
<dbReference type="Pfam" id="PF13577">
    <property type="entry name" value="SnoaL_4"/>
    <property type="match status" value="1"/>
</dbReference>
<keyword evidence="3" id="KW-1185">Reference proteome</keyword>
<protein>
    <submittedName>
        <fullName evidence="2">SnoaL-like protein</fullName>
    </submittedName>
</protein>
<dbReference type="AlphaFoldDB" id="A0A4R2HZW0"/>
<proteinExistence type="predicted"/>
<dbReference type="RefSeq" id="WP_199222806.1">
    <property type="nucleotide sequence ID" value="NZ_SLWQ01000010.1"/>
</dbReference>
<evidence type="ECO:0000259" key="1">
    <source>
        <dbReference type="Pfam" id="PF13577"/>
    </source>
</evidence>
<organism evidence="2 3">
    <name type="scientific">Dokdonella fugitiva</name>
    <dbReference type="NCBI Taxonomy" id="328517"/>
    <lineage>
        <taxon>Bacteria</taxon>
        <taxon>Pseudomonadati</taxon>
        <taxon>Pseudomonadota</taxon>
        <taxon>Gammaproteobacteria</taxon>
        <taxon>Lysobacterales</taxon>
        <taxon>Rhodanobacteraceae</taxon>
        <taxon>Dokdonella</taxon>
    </lineage>
</organism>
<dbReference type="SUPFAM" id="SSF54427">
    <property type="entry name" value="NTF2-like"/>
    <property type="match status" value="1"/>
</dbReference>
<comment type="caution">
    <text evidence="2">The sequence shown here is derived from an EMBL/GenBank/DDBJ whole genome shotgun (WGS) entry which is preliminary data.</text>
</comment>
<sequence length="200" mass="21467">MPMHEHDRRRMAPSFAAASVPAAAVARTDAAGPAHAAGAVGPRDQLAIVDALYRFGAGQDLRDRALFASAFAADATLDFSQPAGRFGVALAPFAGREVIVETIFAAIAALDTTHTVTNPRITGYDGERAGLFALVEAQHLPRGDHRRHLLLKNIYHVDLVRHDGLWLIEHMRIDNVWSAGDPTVLFANAPVAATEENPHG</sequence>